<comment type="caution">
    <text evidence="4">The sequence shown here is derived from an EMBL/GenBank/DDBJ whole genome shotgun (WGS) entry which is preliminary data.</text>
</comment>
<sequence length="307" mass="35905">MLSLGDFERALGKDFVKLIGPENYEEWFTDFFDIAYINGYRDFYLGTEPILEKPERPYFITERATHSEAPANWQYLLAVYKIQLRDWKDNNENARSACALLRAAVEPWIWNELSSDDTTSPQNAWKAIVATHCPPDDVRVARLLRKLDIIKLDDATALRPFLAQFEEVYNAIQRANGTFTRNMLFPMIHKALPRQYNTFIKLWNLTHSNVYIDDKLFKKYRSLLLEHADRNKAHWQAAEERGAPWGNDSANRSNDRITSDRPMCDYCGNFGHYMDDCRYLGRPDTPRCSFCNKLGHEEDICRKKQQG</sequence>
<evidence type="ECO:0000313" key="5">
    <source>
        <dbReference type="Proteomes" id="UP001140560"/>
    </source>
</evidence>
<protein>
    <recommendedName>
        <fullName evidence="3">CCHC-type domain-containing protein</fullName>
    </recommendedName>
</protein>
<dbReference type="EMBL" id="JAPEUY010000021">
    <property type="protein sequence ID" value="KAJ4362394.1"/>
    <property type="molecule type" value="Genomic_DNA"/>
</dbReference>
<keyword evidence="1" id="KW-0862">Zinc</keyword>
<feature type="coiled-coil region" evidence="2">
    <location>
        <begin position="77"/>
        <end position="104"/>
    </location>
</feature>
<dbReference type="InterPro" id="IPR001878">
    <property type="entry name" value="Znf_CCHC"/>
</dbReference>
<reference evidence="4" key="1">
    <citation type="submission" date="2022-10" db="EMBL/GenBank/DDBJ databases">
        <title>Tapping the CABI collections for fungal endophytes: first genome assemblies for Collariella, Neodidymelliopsis, Ascochyta clinopodiicola, Didymella pomorum, Didymosphaeria variabile, Neocosmospora piperis and Neocucurbitaria cava.</title>
        <authorList>
            <person name="Hill R."/>
        </authorList>
    </citation>
    <scope>NUCLEOTIDE SEQUENCE</scope>
    <source>
        <strain evidence="4">IMI 356814</strain>
    </source>
</reference>
<keyword evidence="1" id="KW-0863">Zinc-finger</keyword>
<dbReference type="AlphaFoldDB" id="A0A9W8Y0R0"/>
<keyword evidence="5" id="KW-1185">Reference proteome</keyword>
<accession>A0A9W8Y0R0</accession>
<dbReference type="GO" id="GO:0003676">
    <property type="term" value="F:nucleic acid binding"/>
    <property type="evidence" value="ECO:0007669"/>
    <property type="project" value="InterPro"/>
</dbReference>
<dbReference type="SUPFAM" id="SSF57756">
    <property type="entry name" value="Retrovirus zinc finger-like domains"/>
    <property type="match status" value="1"/>
</dbReference>
<name>A0A9W8Y0R0_9PLEO</name>
<gene>
    <name evidence="4" type="ORF">N0V83_010487</name>
</gene>
<organism evidence="4 5">
    <name type="scientific">Neocucurbitaria cava</name>
    <dbReference type="NCBI Taxonomy" id="798079"/>
    <lineage>
        <taxon>Eukaryota</taxon>
        <taxon>Fungi</taxon>
        <taxon>Dikarya</taxon>
        <taxon>Ascomycota</taxon>
        <taxon>Pezizomycotina</taxon>
        <taxon>Dothideomycetes</taxon>
        <taxon>Pleosporomycetidae</taxon>
        <taxon>Pleosporales</taxon>
        <taxon>Pleosporineae</taxon>
        <taxon>Cucurbitariaceae</taxon>
        <taxon>Neocucurbitaria</taxon>
    </lineage>
</organism>
<dbReference type="Proteomes" id="UP001140560">
    <property type="component" value="Unassembled WGS sequence"/>
</dbReference>
<dbReference type="SMART" id="SM00343">
    <property type="entry name" value="ZnF_C2HC"/>
    <property type="match status" value="2"/>
</dbReference>
<evidence type="ECO:0000256" key="2">
    <source>
        <dbReference type="SAM" id="Coils"/>
    </source>
</evidence>
<feature type="domain" description="CCHC-type" evidence="3">
    <location>
        <begin position="264"/>
        <end position="278"/>
    </location>
</feature>
<evidence type="ECO:0000313" key="4">
    <source>
        <dbReference type="EMBL" id="KAJ4362394.1"/>
    </source>
</evidence>
<dbReference type="OrthoDB" id="3690334at2759"/>
<keyword evidence="1" id="KW-0479">Metal-binding</keyword>
<evidence type="ECO:0000256" key="1">
    <source>
        <dbReference type="PROSITE-ProRule" id="PRU00047"/>
    </source>
</evidence>
<dbReference type="InterPro" id="IPR036875">
    <property type="entry name" value="Znf_CCHC_sf"/>
</dbReference>
<evidence type="ECO:0000259" key="3">
    <source>
        <dbReference type="PROSITE" id="PS50158"/>
    </source>
</evidence>
<keyword evidence="2" id="KW-0175">Coiled coil</keyword>
<proteinExistence type="predicted"/>
<dbReference type="GO" id="GO:0008270">
    <property type="term" value="F:zinc ion binding"/>
    <property type="evidence" value="ECO:0007669"/>
    <property type="project" value="UniProtKB-KW"/>
</dbReference>
<dbReference type="PROSITE" id="PS50158">
    <property type="entry name" value="ZF_CCHC"/>
    <property type="match status" value="1"/>
</dbReference>
<dbReference type="Pfam" id="PF14223">
    <property type="entry name" value="Retrotran_gag_2"/>
    <property type="match status" value="1"/>
</dbReference>
<dbReference type="Gene3D" id="4.10.60.10">
    <property type="entry name" value="Zinc finger, CCHC-type"/>
    <property type="match status" value="1"/>
</dbReference>